<name>A0A8C0ZTK0_CASCN</name>
<evidence type="ECO:0000256" key="1">
    <source>
        <dbReference type="ARBA" id="ARBA00004123"/>
    </source>
</evidence>
<dbReference type="AlphaFoldDB" id="A0A8C0ZTK0"/>
<evidence type="ECO:0000256" key="3">
    <source>
        <dbReference type="SAM" id="Coils"/>
    </source>
</evidence>
<protein>
    <recommendedName>
        <fullName evidence="6">Wbp11/ELF5/Saf1 N-terminal domain-containing protein</fullName>
    </recommendedName>
</protein>
<evidence type="ECO:0000313" key="7">
    <source>
        <dbReference type="Ensembl" id="ENSCCNP00000018189.1"/>
    </source>
</evidence>
<gene>
    <name evidence="7" type="primary">LOC109688645</name>
</gene>
<keyword evidence="2" id="KW-0539">Nucleus</keyword>
<feature type="coiled-coil region" evidence="3">
    <location>
        <begin position="93"/>
        <end position="127"/>
    </location>
</feature>
<dbReference type="Ensembl" id="ENSCCNT00000023667.1">
    <property type="protein sequence ID" value="ENSCCNP00000018189.1"/>
    <property type="gene ID" value="ENSCCNG00000018481.1"/>
</dbReference>
<feature type="transmembrane region" description="Helical" evidence="5">
    <location>
        <begin position="146"/>
        <end position="166"/>
    </location>
</feature>
<dbReference type="PANTHER" id="PTHR13361:SF3">
    <property type="entry name" value="WW DOMAIN-BINDING PROTEIN 11"/>
    <property type="match status" value="1"/>
</dbReference>
<dbReference type="GO" id="GO:0006396">
    <property type="term" value="P:RNA processing"/>
    <property type="evidence" value="ECO:0007669"/>
    <property type="project" value="InterPro"/>
</dbReference>
<dbReference type="Pfam" id="PF09429">
    <property type="entry name" value="Wbp11"/>
    <property type="match status" value="1"/>
</dbReference>
<evidence type="ECO:0000259" key="6">
    <source>
        <dbReference type="Pfam" id="PF09429"/>
    </source>
</evidence>
<evidence type="ECO:0000256" key="5">
    <source>
        <dbReference type="SAM" id="Phobius"/>
    </source>
</evidence>
<keyword evidence="5" id="KW-0472">Membrane</keyword>
<feature type="domain" description="Wbp11/ELF5/Saf1 N-terminal" evidence="6">
    <location>
        <begin position="12"/>
        <end position="92"/>
    </location>
</feature>
<dbReference type="PANTHER" id="PTHR13361">
    <property type="entry name" value="WW DOMAIN-BINDING PROTEIN 11"/>
    <property type="match status" value="1"/>
</dbReference>
<comment type="subcellular location">
    <subcellularLocation>
        <location evidence="1">Nucleus</location>
    </subcellularLocation>
</comment>
<evidence type="ECO:0000256" key="4">
    <source>
        <dbReference type="SAM" id="MobiDB-lite"/>
    </source>
</evidence>
<keyword evidence="3" id="KW-0175">Coiled coil</keyword>
<keyword evidence="5" id="KW-1133">Transmembrane helix</keyword>
<sequence>MGRRSTSSTKSGKFMNPTDQARKEARKRELKKNKKQRMMVRAAVLKMKDPKQIIRDMEKLDEMEFNPVQQPQLNEKVLKDKRKKLRETFERILRLYEKENPDIYKELRKLEVEYEQKRAQLSQYFDAVKLNGATMMMFPALVKMMAILKTWTKISMMTVLMIVTLIDRMEKVRGMSMCTVMTVSETTLKRKSQVCTRGHSIVFVSK</sequence>
<feature type="region of interest" description="Disordered" evidence="4">
    <location>
        <begin position="1"/>
        <end position="35"/>
    </location>
</feature>
<reference evidence="7" key="1">
    <citation type="submission" date="2023-09" db="UniProtKB">
        <authorList>
            <consortium name="Ensembl"/>
        </authorList>
    </citation>
    <scope>IDENTIFICATION</scope>
</reference>
<organism evidence="7">
    <name type="scientific">Castor canadensis</name>
    <name type="common">American beaver</name>
    <dbReference type="NCBI Taxonomy" id="51338"/>
    <lineage>
        <taxon>Eukaryota</taxon>
        <taxon>Metazoa</taxon>
        <taxon>Chordata</taxon>
        <taxon>Craniata</taxon>
        <taxon>Vertebrata</taxon>
        <taxon>Euteleostomi</taxon>
        <taxon>Mammalia</taxon>
        <taxon>Eutheria</taxon>
        <taxon>Euarchontoglires</taxon>
        <taxon>Glires</taxon>
        <taxon>Rodentia</taxon>
        <taxon>Castorimorpha</taxon>
        <taxon>Castoridae</taxon>
        <taxon>Castor</taxon>
    </lineage>
</organism>
<keyword evidence="5" id="KW-0812">Transmembrane</keyword>
<proteinExistence type="predicted"/>
<dbReference type="InterPro" id="IPR019007">
    <property type="entry name" value="Wbp11/ELF5/Saf1_N"/>
</dbReference>
<feature type="compositionally biased region" description="Polar residues" evidence="4">
    <location>
        <begin position="1"/>
        <end position="11"/>
    </location>
</feature>
<dbReference type="GO" id="GO:0005681">
    <property type="term" value="C:spliceosomal complex"/>
    <property type="evidence" value="ECO:0007669"/>
    <property type="project" value="TreeGrafter"/>
</dbReference>
<evidence type="ECO:0000256" key="2">
    <source>
        <dbReference type="ARBA" id="ARBA00023242"/>
    </source>
</evidence>
<accession>A0A8C0ZTK0</accession>